<dbReference type="OrthoDB" id="2375608at2"/>
<feature type="compositionally biased region" description="Polar residues" evidence="1">
    <location>
        <begin position="57"/>
        <end position="70"/>
    </location>
</feature>
<dbReference type="Proteomes" id="UP000294581">
    <property type="component" value="Unassembled WGS sequence"/>
</dbReference>
<dbReference type="GO" id="GO:0010181">
    <property type="term" value="F:FMN binding"/>
    <property type="evidence" value="ECO:0007669"/>
    <property type="project" value="InterPro"/>
</dbReference>
<comment type="caution">
    <text evidence="4">The sequence shown here is derived from an EMBL/GenBank/DDBJ whole genome shotgun (WGS) entry which is preliminary data.</text>
</comment>
<sequence length="172" mass="18021">MWMAKQMSKQLIAMCTVALGAMYAAGYAVTAQSADKPVVGVPSGGSGTTSRNERPASTHTTNDTATAGNRETSRPKSTAKYIDGTYQGSGSDQIGTVVVSVIIRDGKIAQVEITQCDTHYPQSDIDPVLPNEVIAKQSADVDFVSGATLSSYAFAMAVQQALDQAQNPNDKG</sequence>
<evidence type="ECO:0000256" key="1">
    <source>
        <dbReference type="SAM" id="MobiDB-lite"/>
    </source>
</evidence>
<gene>
    <name evidence="4" type="ORF">C7445_10898</name>
</gene>
<reference evidence="4 5" key="1">
    <citation type="submission" date="2019-03" db="EMBL/GenBank/DDBJ databases">
        <title>Genomic Encyclopedia of Type Strains, Phase IV (KMG-IV): sequencing the most valuable type-strain genomes for metagenomic binning, comparative biology and taxonomic classification.</title>
        <authorList>
            <person name="Goeker M."/>
        </authorList>
    </citation>
    <scope>NUCLEOTIDE SEQUENCE [LARGE SCALE GENOMIC DNA]</scope>
    <source>
        <strain evidence="4 5">DSM 17974</strain>
    </source>
</reference>
<evidence type="ECO:0000313" key="4">
    <source>
        <dbReference type="EMBL" id="TDY45275.1"/>
    </source>
</evidence>
<feature type="signal peptide" evidence="2">
    <location>
        <begin position="1"/>
        <end position="30"/>
    </location>
</feature>
<dbReference type="InterPro" id="IPR007329">
    <property type="entry name" value="FMN-bd"/>
</dbReference>
<dbReference type="SMART" id="SM00900">
    <property type="entry name" value="FMN_bind"/>
    <property type="match status" value="1"/>
</dbReference>
<protein>
    <submittedName>
        <fullName evidence="4">Uncharacterized protein with FMN-binding domain</fullName>
    </submittedName>
</protein>
<organism evidence="4 5">
    <name type="scientific">Alicyclobacillus sacchari</name>
    <dbReference type="NCBI Taxonomy" id="392010"/>
    <lineage>
        <taxon>Bacteria</taxon>
        <taxon>Bacillati</taxon>
        <taxon>Bacillota</taxon>
        <taxon>Bacilli</taxon>
        <taxon>Bacillales</taxon>
        <taxon>Alicyclobacillaceae</taxon>
        <taxon>Alicyclobacillus</taxon>
    </lineage>
</organism>
<accession>A0A4V6QD14</accession>
<dbReference type="GO" id="GO:0016020">
    <property type="term" value="C:membrane"/>
    <property type="evidence" value="ECO:0007669"/>
    <property type="project" value="InterPro"/>
</dbReference>
<feature type="chain" id="PRO_5039562619" evidence="2">
    <location>
        <begin position="31"/>
        <end position="172"/>
    </location>
</feature>
<dbReference type="Gene3D" id="3.90.1010.20">
    <property type="match status" value="1"/>
</dbReference>
<dbReference type="Pfam" id="PF04205">
    <property type="entry name" value="FMN_bind"/>
    <property type="match status" value="1"/>
</dbReference>
<name>A0A4V6QD14_9BACL</name>
<evidence type="ECO:0000313" key="5">
    <source>
        <dbReference type="Proteomes" id="UP000294581"/>
    </source>
</evidence>
<dbReference type="EMBL" id="SORF01000008">
    <property type="protein sequence ID" value="TDY45275.1"/>
    <property type="molecule type" value="Genomic_DNA"/>
</dbReference>
<evidence type="ECO:0000256" key="2">
    <source>
        <dbReference type="SAM" id="SignalP"/>
    </source>
</evidence>
<proteinExistence type="predicted"/>
<feature type="region of interest" description="Disordered" evidence="1">
    <location>
        <begin position="36"/>
        <end position="78"/>
    </location>
</feature>
<feature type="domain" description="FMN-binding" evidence="3">
    <location>
        <begin position="93"/>
        <end position="165"/>
    </location>
</feature>
<keyword evidence="5" id="KW-1185">Reference proteome</keyword>
<evidence type="ECO:0000259" key="3">
    <source>
        <dbReference type="SMART" id="SM00900"/>
    </source>
</evidence>
<keyword evidence="2" id="KW-0732">Signal</keyword>
<dbReference type="AlphaFoldDB" id="A0A4V6QD14"/>